<accession>A0ABV6Y7D4</accession>
<gene>
    <name evidence="3" type="ORF">ACETIH_10685</name>
</gene>
<dbReference type="InterPro" id="IPR052042">
    <property type="entry name" value="Tail_sheath_structural"/>
</dbReference>
<comment type="caution">
    <text evidence="3">The sequence shown here is derived from an EMBL/GenBank/DDBJ whole genome shotgun (WGS) entry which is preliminary data.</text>
</comment>
<dbReference type="Pfam" id="PF17482">
    <property type="entry name" value="Phage_sheath_1C"/>
    <property type="match status" value="1"/>
</dbReference>
<dbReference type="Proteomes" id="UP001593940">
    <property type="component" value="Unassembled WGS sequence"/>
</dbReference>
<protein>
    <submittedName>
        <fullName evidence="3">Phage tail sheath family protein</fullName>
    </submittedName>
</protein>
<proteinExistence type="inferred from homology"/>
<organism evidence="3 4">
    <name type="scientific">Microvirga arabica</name>
    <dbReference type="NCBI Taxonomy" id="1128671"/>
    <lineage>
        <taxon>Bacteria</taxon>
        <taxon>Pseudomonadati</taxon>
        <taxon>Pseudomonadota</taxon>
        <taxon>Alphaproteobacteria</taxon>
        <taxon>Hyphomicrobiales</taxon>
        <taxon>Methylobacteriaceae</taxon>
        <taxon>Microvirga</taxon>
    </lineage>
</organism>
<dbReference type="RefSeq" id="WP_377029685.1">
    <property type="nucleotide sequence ID" value="NZ_JBHOMY010000026.1"/>
</dbReference>
<dbReference type="InterPro" id="IPR020287">
    <property type="entry name" value="Tail_sheath_C"/>
</dbReference>
<evidence type="ECO:0000313" key="4">
    <source>
        <dbReference type="Proteomes" id="UP001593940"/>
    </source>
</evidence>
<evidence type="ECO:0000259" key="2">
    <source>
        <dbReference type="Pfam" id="PF17482"/>
    </source>
</evidence>
<name>A0ABV6Y7D4_9HYPH</name>
<sequence length="778" mass="82041">MATAISYPGVYIEEVPSSVRTITGVATSITAFVGYTVRGPTNEPVQIFSFADFERKFGGLDLDSDLSYAVSQFFLNGGSQAWVVRVAAGATAAAVSLRNDPLGGGDVVVLTATARSSGIWGNNLQLQVDYDTANPASLFNLTVLEMQERNGRLTVTRSEAHRNLSMNSLSPAYAVAVVNAASNLIRLERPGGLAFGPAATAISGVIVEDDLDRLGDNARRLAIALDGGQPMEFDFMAEGDALAGANFNDRMEDLAARIQAAVRALDPGDDTFADFACVANVNAAEAVLEATSGTPAADMERSGVAFSSASRRNAAGILHLGAANGGRETSGAAALRPAPTGTAWQRQDPPLNFTTLDSPGSLDVDLLDAAGTVLFNEVIALWPNDAERPADLAHLRTQLQAAFAGSARPEFAGARVLLNDDRITVAAGGGNPSLRIEFNSGPTAAGNDLTANAQLNVAAYQLGIGPVVEAQSDPVPGADGDPPTAIDLQGSRADKTGLFALENVDLFNILTIPNQSDPALQGAAIVYAEERRAFVILDLPALVDTVEEATAWLIANGALRHRNAAAYFPRVRMADPLQDNRLRSFANSGAVAGAYARTDGARGVWKAPAGTDVSIRGAQGLDYVLTDGENGVLNPLGLNAIRSFPAFGPVAWGARTLVGSDALASEWKYVPVRRLALFLEETLYRNTHWVVFEPNDEPLWAQIRLNIGAFMHNLFRQGAFQGRTPREAYLVQCDSTTTTQDDINLGIVNIVVGFAPLKPAEFVIIKLQQLAGQAGAGA</sequence>
<feature type="domain" description="Tail sheath protein C-terminal" evidence="2">
    <location>
        <begin position="665"/>
        <end position="767"/>
    </location>
</feature>
<comment type="similarity">
    <text evidence="1">Belongs to the myoviridae tail sheath protein family.</text>
</comment>
<keyword evidence="4" id="KW-1185">Reference proteome</keyword>
<evidence type="ECO:0000313" key="3">
    <source>
        <dbReference type="EMBL" id="MFC1457177.1"/>
    </source>
</evidence>
<dbReference type="EMBL" id="JBHOMY010000026">
    <property type="protein sequence ID" value="MFC1457177.1"/>
    <property type="molecule type" value="Genomic_DNA"/>
</dbReference>
<evidence type="ECO:0000256" key="1">
    <source>
        <dbReference type="ARBA" id="ARBA00008005"/>
    </source>
</evidence>
<dbReference type="PANTHER" id="PTHR35861">
    <property type="match status" value="1"/>
</dbReference>
<dbReference type="Gene3D" id="3.40.50.11780">
    <property type="match status" value="2"/>
</dbReference>
<reference evidence="3 4" key="1">
    <citation type="submission" date="2024-09" db="EMBL/GenBank/DDBJ databases">
        <title>Nodulacao em especies de Leguminosae Basais da Amazonia e Caracterizacao dos Rizobios e Bacterias Associadas aos Nodulos.</title>
        <authorList>
            <person name="Jambeiro I.C.A."/>
            <person name="Lopes I.S."/>
            <person name="Aguiar E.R.G.R."/>
            <person name="Santos A.F.J."/>
            <person name="Dos Santos J.M.F."/>
            <person name="Gross E."/>
        </authorList>
    </citation>
    <scope>NUCLEOTIDE SEQUENCE [LARGE SCALE GENOMIC DNA]</scope>
    <source>
        <strain evidence="3 4">BRUESC1165</strain>
    </source>
</reference>
<dbReference type="PANTHER" id="PTHR35861:SF1">
    <property type="entry name" value="PHAGE TAIL SHEATH PROTEIN"/>
    <property type="match status" value="1"/>
</dbReference>